<dbReference type="EMBL" id="CAJNOK010006140">
    <property type="protein sequence ID" value="CAF0994766.1"/>
    <property type="molecule type" value="Genomic_DNA"/>
</dbReference>
<feature type="disulfide bond" evidence="4">
    <location>
        <begin position="134"/>
        <end position="148"/>
    </location>
</feature>
<evidence type="ECO:0000313" key="9">
    <source>
        <dbReference type="EMBL" id="CAF0994766.1"/>
    </source>
</evidence>
<dbReference type="GO" id="GO:0004568">
    <property type="term" value="F:chitinase activity"/>
    <property type="evidence" value="ECO:0007669"/>
    <property type="project" value="UniProtKB-ARBA"/>
</dbReference>
<dbReference type="PROSITE" id="PS50941">
    <property type="entry name" value="CHIT_BIND_I_2"/>
    <property type="match status" value="2"/>
</dbReference>
<evidence type="ECO:0000256" key="4">
    <source>
        <dbReference type="PROSITE-ProRule" id="PRU00261"/>
    </source>
</evidence>
<dbReference type="Gene3D" id="3.30.60.10">
    <property type="entry name" value="Endochitinase-like"/>
    <property type="match status" value="2"/>
</dbReference>
<dbReference type="SUPFAM" id="SSF54556">
    <property type="entry name" value="Chitinase insertion domain"/>
    <property type="match status" value="1"/>
</dbReference>
<evidence type="ECO:0000256" key="6">
    <source>
        <dbReference type="RuleBase" id="RU004453"/>
    </source>
</evidence>
<dbReference type="SMART" id="SM00636">
    <property type="entry name" value="Glyco_18"/>
    <property type="match status" value="1"/>
</dbReference>
<evidence type="ECO:0008006" key="12">
    <source>
        <dbReference type="Google" id="ProtNLM"/>
    </source>
</evidence>
<reference evidence="9" key="1">
    <citation type="submission" date="2021-02" db="EMBL/GenBank/DDBJ databases">
        <authorList>
            <person name="Nowell W R."/>
        </authorList>
    </citation>
    <scope>NUCLEOTIDE SEQUENCE</scope>
</reference>
<gene>
    <name evidence="9" type="ORF">OVA965_LOCUS14253</name>
    <name evidence="10" type="ORF">TMI583_LOCUS14253</name>
</gene>
<dbReference type="GO" id="GO:0005975">
    <property type="term" value="P:carbohydrate metabolic process"/>
    <property type="evidence" value="ECO:0007669"/>
    <property type="project" value="InterPro"/>
</dbReference>
<comment type="similarity">
    <text evidence="6">Belongs to the glycosyl hydrolase 18 family.</text>
</comment>
<dbReference type="CDD" id="cd00035">
    <property type="entry name" value="ChtBD1"/>
    <property type="match status" value="1"/>
</dbReference>
<dbReference type="InterPro" id="IPR001002">
    <property type="entry name" value="Chitin-bd_1"/>
</dbReference>
<evidence type="ECO:0000259" key="8">
    <source>
        <dbReference type="PROSITE" id="PS51910"/>
    </source>
</evidence>
<feature type="domain" description="GH18" evidence="8">
    <location>
        <begin position="218"/>
        <end position="549"/>
    </location>
</feature>
<dbReference type="SUPFAM" id="SSF57016">
    <property type="entry name" value="Plant lectins/antimicrobial peptides"/>
    <property type="match status" value="1"/>
</dbReference>
<feature type="disulfide bond" evidence="4">
    <location>
        <begin position="153"/>
        <end position="157"/>
    </location>
</feature>
<dbReference type="Pfam" id="PF00187">
    <property type="entry name" value="Chitin_bind_1"/>
    <property type="match status" value="1"/>
</dbReference>
<keyword evidence="2 5" id="KW-0378">Hydrolase</keyword>
<dbReference type="InterPro" id="IPR011583">
    <property type="entry name" value="Chitinase_II/V-like_cat"/>
</dbReference>
<feature type="disulfide bond" evidence="4">
    <location>
        <begin position="172"/>
        <end position="184"/>
    </location>
</feature>
<dbReference type="EMBL" id="CAJOBA010006145">
    <property type="protein sequence ID" value="CAF3764479.1"/>
    <property type="molecule type" value="Genomic_DNA"/>
</dbReference>
<dbReference type="Gene3D" id="3.10.50.10">
    <property type="match status" value="1"/>
</dbReference>
<dbReference type="GO" id="GO:0006032">
    <property type="term" value="P:chitin catabolic process"/>
    <property type="evidence" value="ECO:0007669"/>
    <property type="project" value="UniProtKB-ARBA"/>
</dbReference>
<dbReference type="PROSITE" id="PS01095">
    <property type="entry name" value="GH18_1"/>
    <property type="match status" value="1"/>
</dbReference>
<dbReference type="InterPro" id="IPR018371">
    <property type="entry name" value="Chitin-binding_1_CS"/>
</dbReference>
<keyword evidence="1 4" id="KW-0147">Chitin-binding</keyword>
<dbReference type="PANTHER" id="PTHR47700">
    <property type="entry name" value="V CHITINASE, PUTATIVE (AFU_ORTHOLOGUE AFUA_6G13720)-RELATED"/>
    <property type="match status" value="1"/>
</dbReference>
<dbReference type="PROSITE" id="PS51910">
    <property type="entry name" value="GH18_2"/>
    <property type="match status" value="1"/>
</dbReference>
<comment type="caution">
    <text evidence="9">The sequence shown here is derived from an EMBL/GenBank/DDBJ whole genome shotgun (WGS) entry which is preliminary data.</text>
</comment>
<dbReference type="Pfam" id="PF00704">
    <property type="entry name" value="Glyco_hydro_18"/>
    <property type="match status" value="1"/>
</dbReference>
<dbReference type="InterPro" id="IPR001223">
    <property type="entry name" value="Glyco_hydro18_cat"/>
</dbReference>
<proteinExistence type="inferred from homology"/>
<feature type="disulfide bond" evidence="4">
    <location>
        <begin position="177"/>
        <end position="191"/>
    </location>
</feature>
<name>A0A8S2DT12_9BILA</name>
<dbReference type="Proteomes" id="UP000682733">
    <property type="component" value="Unassembled WGS sequence"/>
</dbReference>
<evidence type="ECO:0000256" key="5">
    <source>
        <dbReference type="RuleBase" id="RU000489"/>
    </source>
</evidence>
<dbReference type="SUPFAM" id="SSF51445">
    <property type="entry name" value="(Trans)glycosidases"/>
    <property type="match status" value="1"/>
</dbReference>
<dbReference type="Proteomes" id="UP000677228">
    <property type="component" value="Unassembled WGS sequence"/>
</dbReference>
<evidence type="ECO:0000313" key="10">
    <source>
        <dbReference type="EMBL" id="CAF3764479.1"/>
    </source>
</evidence>
<comment type="caution">
    <text evidence="4">Lacks conserved residue(s) required for the propagation of feature annotation.</text>
</comment>
<dbReference type="Gene3D" id="3.20.20.80">
    <property type="entry name" value="Glycosidases"/>
    <property type="match status" value="1"/>
</dbReference>
<feature type="domain" description="Chitin-binding type-1" evidence="7">
    <location>
        <begin position="160"/>
        <end position="204"/>
    </location>
</feature>
<sequence>MFDREPRLPMLVPINSSDYHPANDRDVRVCRDQLTANLLPAFNFVRGSLEIAQHNQRTCYDKHRKGIHFELGDLVMIATTEGSALGKWEAPKSDPRWKMKLLLTIVFSTLLLFLFDYSQSQTCSKTQECKNKACCSKYGNCGYGPDFCKKDQCLSNCQSKAECGKYGVKEKCPLNVCCSEFGFCGTTNDFCDKPKKKCQNNCGNKTLPKCSSSNEKNLIVLGYYASWAAYRTCQKFTPRNIDPRVYTHLNYAFGNISNGLLVNPSIKEEEENIKDFVGLKKINTNLKVLISVGGWLFNDPGPTRTEFHKLALTQASRKRFITSCMDFFKKYGFDGIDIDWEYPTAEDRGGSPEDSENYVKLVKEMRQVFGNNYLITIAAPASYWYLRHFKIGEMSKSLDFINCMTYDIHGVWNEHIESLGPYVKSHTNIKEITEALQLFLRDGVNTNKLVLGLGYYGRSFQLETSSCSKVGCKFKEAAKEGRCTKAAGVLAWFEIQEIIDTKGGVVKPILDKDSMSKILTFDNDQWVAYDDEETLALRRKYAAENCLKG</sequence>
<feature type="disulfide bond" evidence="4">
    <location>
        <begin position="198"/>
        <end position="202"/>
    </location>
</feature>
<dbReference type="GO" id="GO:0008061">
    <property type="term" value="F:chitin binding"/>
    <property type="evidence" value="ECO:0007669"/>
    <property type="project" value="UniProtKB-UniRule"/>
</dbReference>
<dbReference type="InterPro" id="IPR001579">
    <property type="entry name" value="Glyco_hydro_18_chit_AS"/>
</dbReference>
<evidence type="ECO:0000256" key="2">
    <source>
        <dbReference type="ARBA" id="ARBA00022801"/>
    </source>
</evidence>
<evidence type="ECO:0000256" key="1">
    <source>
        <dbReference type="ARBA" id="ARBA00022669"/>
    </source>
</evidence>
<evidence type="ECO:0000259" key="7">
    <source>
        <dbReference type="PROSITE" id="PS50941"/>
    </source>
</evidence>
<dbReference type="SMART" id="SM00270">
    <property type="entry name" value="ChtBD1"/>
    <property type="match status" value="2"/>
</dbReference>
<dbReference type="InterPro" id="IPR017853">
    <property type="entry name" value="GH"/>
</dbReference>
<accession>A0A8S2DT12</accession>
<keyword evidence="3 5" id="KW-0326">Glycosidase</keyword>
<feature type="disulfide bond" evidence="4">
    <location>
        <begin position="163"/>
        <end position="178"/>
    </location>
</feature>
<dbReference type="PANTHER" id="PTHR47700:SF2">
    <property type="entry name" value="CHITINASE"/>
    <property type="match status" value="1"/>
</dbReference>
<dbReference type="InterPro" id="IPR029070">
    <property type="entry name" value="Chitinase_insertion_sf"/>
</dbReference>
<dbReference type="InterPro" id="IPR036861">
    <property type="entry name" value="Endochitinase-like_sf"/>
</dbReference>
<dbReference type="AlphaFoldDB" id="A0A8S2DT12"/>
<evidence type="ECO:0000256" key="3">
    <source>
        <dbReference type="ARBA" id="ARBA00023295"/>
    </source>
</evidence>
<dbReference type="PROSITE" id="PS00026">
    <property type="entry name" value="CHIT_BIND_I_1"/>
    <property type="match status" value="1"/>
</dbReference>
<feature type="disulfide bond" evidence="4">
    <location>
        <begin position="129"/>
        <end position="141"/>
    </location>
</feature>
<organism evidence="9 11">
    <name type="scientific">Didymodactylos carnosus</name>
    <dbReference type="NCBI Taxonomy" id="1234261"/>
    <lineage>
        <taxon>Eukaryota</taxon>
        <taxon>Metazoa</taxon>
        <taxon>Spiralia</taxon>
        <taxon>Gnathifera</taxon>
        <taxon>Rotifera</taxon>
        <taxon>Eurotatoria</taxon>
        <taxon>Bdelloidea</taxon>
        <taxon>Philodinida</taxon>
        <taxon>Philodinidae</taxon>
        <taxon>Didymodactylos</taxon>
    </lineage>
</organism>
<evidence type="ECO:0000313" key="11">
    <source>
        <dbReference type="Proteomes" id="UP000677228"/>
    </source>
</evidence>
<dbReference type="InterPro" id="IPR053214">
    <property type="entry name" value="LysM12-like"/>
</dbReference>
<feature type="domain" description="Chitin-binding type-1" evidence="7">
    <location>
        <begin position="120"/>
        <end position="159"/>
    </location>
</feature>
<keyword evidence="4" id="KW-1015">Disulfide bond</keyword>
<protein>
    <recommendedName>
        <fullName evidence="12">Chitinase</fullName>
    </recommendedName>
</protein>